<dbReference type="NCBIfam" id="TIGR02601">
    <property type="entry name" value="autotrns_rpt"/>
    <property type="match status" value="1"/>
</dbReference>
<gene>
    <name evidence="5" type="ORF">Cflav_PD2485</name>
</gene>
<dbReference type="SUPFAM" id="SSF51126">
    <property type="entry name" value="Pectin lyase-like"/>
    <property type="match status" value="1"/>
</dbReference>
<dbReference type="InterPro" id="IPR011050">
    <property type="entry name" value="Pectin_lyase_fold/virulence"/>
</dbReference>
<dbReference type="GO" id="GO:0005975">
    <property type="term" value="P:carbohydrate metabolic process"/>
    <property type="evidence" value="ECO:0007669"/>
    <property type="project" value="InterPro"/>
</dbReference>
<dbReference type="SMART" id="SM00560">
    <property type="entry name" value="LamGL"/>
    <property type="match status" value="1"/>
</dbReference>
<dbReference type="Pfam" id="PF12951">
    <property type="entry name" value="PATR"/>
    <property type="match status" value="2"/>
</dbReference>
<feature type="domain" description="GH16" evidence="4">
    <location>
        <begin position="35"/>
        <end position="284"/>
    </location>
</feature>
<evidence type="ECO:0000256" key="1">
    <source>
        <dbReference type="ARBA" id="ARBA00006865"/>
    </source>
</evidence>
<dbReference type="Pfam" id="PF13385">
    <property type="entry name" value="Laminin_G_3"/>
    <property type="match status" value="2"/>
</dbReference>
<dbReference type="CDD" id="cd00413">
    <property type="entry name" value="Glyco_hydrolase_16"/>
    <property type="match status" value="1"/>
</dbReference>
<keyword evidence="2" id="KW-0732">Signal</keyword>
<comment type="similarity">
    <text evidence="1">Belongs to the glycosyl hydrolase 16 family.</text>
</comment>
<protein>
    <submittedName>
        <fullName evidence="5">Autotransporter-associated beta strand repeat protein</fullName>
    </submittedName>
</protein>
<dbReference type="PANTHER" id="PTHR10963">
    <property type="entry name" value="GLYCOSYL HYDROLASE-RELATED"/>
    <property type="match status" value="1"/>
</dbReference>
<proteinExistence type="inferred from homology"/>
<dbReference type="Gene3D" id="2.60.120.200">
    <property type="match status" value="3"/>
</dbReference>
<dbReference type="PANTHER" id="PTHR10963:SF55">
    <property type="entry name" value="GLYCOSIDE HYDROLASE FAMILY 16 PROTEIN"/>
    <property type="match status" value="1"/>
</dbReference>
<evidence type="ECO:0000313" key="6">
    <source>
        <dbReference type="Proteomes" id="UP000003688"/>
    </source>
</evidence>
<dbReference type="InterPro" id="IPR050546">
    <property type="entry name" value="Glycosyl_Hydrlase_16"/>
</dbReference>
<dbReference type="InterPro" id="IPR000757">
    <property type="entry name" value="Beta-glucanase-like"/>
</dbReference>
<dbReference type="Pfam" id="PF00722">
    <property type="entry name" value="Glyco_hydro_16"/>
    <property type="match status" value="1"/>
</dbReference>
<dbReference type="PROSITE" id="PS51762">
    <property type="entry name" value="GH16_2"/>
    <property type="match status" value="1"/>
</dbReference>
<dbReference type="OrthoDB" id="680735at2"/>
<dbReference type="InterPro" id="IPR006558">
    <property type="entry name" value="LamG-like"/>
</dbReference>
<evidence type="ECO:0000313" key="5">
    <source>
        <dbReference type="EMBL" id="EEF59578.1"/>
    </source>
</evidence>
<keyword evidence="6" id="KW-1185">Reference proteome</keyword>
<reference evidence="5 6" key="1">
    <citation type="journal article" date="2011" name="J. Bacteriol.">
        <title>Genome sequence of 'Pedosphaera parvula' Ellin514, an aerobic Verrucomicrobial isolate from pasture soil.</title>
        <authorList>
            <person name="Kant R."/>
            <person name="van Passel M.W."/>
            <person name="Sangwan P."/>
            <person name="Palva A."/>
            <person name="Lucas S."/>
            <person name="Copeland A."/>
            <person name="Lapidus A."/>
            <person name="Glavina Del Rio T."/>
            <person name="Dalin E."/>
            <person name="Tice H."/>
            <person name="Bruce D."/>
            <person name="Goodwin L."/>
            <person name="Pitluck S."/>
            <person name="Chertkov O."/>
            <person name="Larimer F.W."/>
            <person name="Land M.L."/>
            <person name="Hauser L."/>
            <person name="Brettin T.S."/>
            <person name="Detter J.C."/>
            <person name="Han S."/>
            <person name="de Vos W.M."/>
            <person name="Janssen P.H."/>
            <person name="Smidt H."/>
        </authorList>
    </citation>
    <scope>NUCLEOTIDE SEQUENCE [LARGE SCALE GENOMIC DNA]</scope>
    <source>
        <strain evidence="5 6">Ellin514</strain>
    </source>
</reference>
<organism evidence="5 6">
    <name type="scientific">Pedosphaera parvula (strain Ellin514)</name>
    <dbReference type="NCBI Taxonomy" id="320771"/>
    <lineage>
        <taxon>Bacteria</taxon>
        <taxon>Pseudomonadati</taxon>
        <taxon>Verrucomicrobiota</taxon>
        <taxon>Pedosphaerae</taxon>
        <taxon>Pedosphaerales</taxon>
        <taxon>Pedosphaeraceae</taxon>
        <taxon>Pedosphaera</taxon>
    </lineage>
</organism>
<dbReference type="InterPro" id="IPR013320">
    <property type="entry name" value="ConA-like_dom_sf"/>
</dbReference>
<dbReference type="EMBL" id="ABOX02000026">
    <property type="protein sequence ID" value="EEF59578.1"/>
    <property type="molecule type" value="Genomic_DNA"/>
</dbReference>
<dbReference type="STRING" id="320771.Cflav_PD2485"/>
<keyword evidence="3" id="KW-1015">Disulfide bond</keyword>
<evidence type="ECO:0000256" key="2">
    <source>
        <dbReference type="ARBA" id="ARBA00022729"/>
    </source>
</evidence>
<dbReference type="RefSeq" id="WP_007416421.1">
    <property type="nucleotide sequence ID" value="NZ_ABOX02000026.1"/>
</dbReference>
<dbReference type="InterPro" id="IPR013425">
    <property type="entry name" value="Autotrns_rpt"/>
</dbReference>
<name>B9XKT5_PEDPL</name>
<evidence type="ECO:0000256" key="3">
    <source>
        <dbReference type="ARBA" id="ARBA00023157"/>
    </source>
</evidence>
<comment type="caution">
    <text evidence="5">The sequence shown here is derived from an EMBL/GenBank/DDBJ whole genome shotgun (WGS) entry which is preliminary data.</text>
</comment>
<accession>B9XKT5</accession>
<dbReference type="SUPFAM" id="SSF49899">
    <property type="entry name" value="Concanavalin A-like lectins/glucanases"/>
    <property type="match status" value="3"/>
</dbReference>
<evidence type="ECO:0000259" key="4">
    <source>
        <dbReference type="PROSITE" id="PS51762"/>
    </source>
</evidence>
<dbReference type="GO" id="GO:0004553">
    <property type="term" value="F:hydrolase activity, hydrolyzing O-glycosyl compounds"/>
    <property type="evidence" value="ECO:0007669"/>
    <property type="project" value="InterPro"/>
</dbReference>
<sequence length="1285" mass="133009" precursor="true">MTSLFGDLFRKARQRAIFIIRLGAIVTILQAVSFNPAAASPPPGYYLAWGDEFNGTSLDTSKWTYWLPGKWNDAVNVTNAVTVNGSNLVITTYSAQGTNYSAMLASQFHFHPRYGYYESSIQWGNSNGNWSAFWLRSPTMGTYLDDAYVSGGEMDVCEHRYVGIYGTNISKIVSDNIHWNGYGAAEQDSGSPNVGNVATGFHTYGLLWNGGTYSFSIDGGEVWNANGTGTPVFGSDAYVILSSEVNDTSTTWAGYIPASGYGSQATSTVKMTVDYFRYYAPTNVLFWTGTNSTAWNNSANWVANLTPGAASDLTFSYLSANLNSVLGANMTVDGLVFLETANSASIGGANTLTLGSGGIDMVAANQNVALNAPITVGSNQRWTVGRNNPGNRLTVNGNIGGTASLTKAGYGTLVLNGTNSFSGALNVDTGGSATNDGKLIITSSAAIANVASPIFIRNTGTAVSTLELSNSVVVSQNVSLAGRNTNAAAIEALSGSNSLNGGITLTGGGSNYVLQSDSGLLQVSGSISAGSTATGPCILTFQGSGDFSIPATIQNGSSSALSVVKTNSGTLILSGLTTYTGGTTNWGGTLFVNGSLAGQLVIMGGVLVGVGTVAGDTTLQGGEISPGSAVTNSIGKLSFGGNLTLGPGAVTAMEVSATAQTNDQLNVAGTLNLGGTLYVINLGGTFAPGQSFKLFNSGNCVGTFSALVLPWLSAGMAWNTNDLTNGILSIAPAPRPLGPTTAYAAAIRAYQPAGYWPLQETNAPASAATETNLGSLGSVGNAYYVDTNPTDVTLGVPGGLAADTDTAVAFNSAAQTFAFVPRASPTLTLMPPFTIETWFKPQTAVYGVILGEGGGASLNGGPTYGGFQFGWAGGNKTRFESQLYHYGINASSLFDTPTGYSVNTWCHYVFTYDTSSTATMYVNGQAMASATLSYVADNWSPLTIGNGKWNGLGAQRAVNGTIDEVAVYTNLLSPSDISAHYSAGTNNAPATAYKQLVLNNHPLLYFRMNNPGSSIPGPAPTPVAVNFGSAPVDGAYLPGTVPAGVSGPSATGMGTNPAACMLNGIFSCIDAGYDTAFNPTNTQPFTALLWFKGYPADSSVQTLMGHGATSWAISLDGSTGDLIWNSGAGFATSPNVYNDGSWHQVAGVYDGATNYLYVDGVLRGANAATGTIAGNTNNVYLGGDPDNTRVGVNERYFAGAITQAAFFTNALSPVQIQATYQAALTPPPLSLGIRNVNGNQVELNWNYGTLQAASNVNGPYTDLPGASQPYTIPTTSSQLFYRVRR</sequence>
<dbReference type="Proteomes" id="UP000003688">
    <property type="component" value="Unassembled WGS sequence"/>
</dbReference>